<feature type="binding site" evidence="10">
    <location>
        <position position="286"/>
    </location>
    <ligand>
        <name>thiamine diphosphate</name>
        <dbReference type="ChEBI" id="CHEBI:58937"/>
    </ligand>
</feature>
<dbReference type="GO" id="GO:0000287">
    <property type="term" value="F:magnesium ion binding"/>
    <property type="evidence" value="ECO:0007669"/>
    <property type="project" value="UniProtKB-UniRule"/>
</dbReference>
<comment type="pathway">
    <text evidence="1 10">Metabolic intermediate biosynthesis; 1-deoxy-D-xylulose 5-phosphate biosynthesis; 1-deoxy-D-xylulose 5-phosphate from D-glyceraldehyde 3-phosphate and pyruvate: step 1/1.</text>
</comment>
<dbReference type="UniPathway" id="UPA00064">
    <property type="reaction ID" value="UER00091"/>
</dbReference>
<dbReference type="InterPro" id="IPR029061">
    <property type="entry name" value="THDP-binding"/>
</dbReference>
<dbReference type="GO" id="GO:0005829">
    <property type="term" value="C:cytosol"/>
    <property type="evidence" value="ECO:0007669"/>
    <property type="project" value="TreeGrafter"/>
</dbReference>
<dbReference type="InterPro" id="IPR005477">
    <property type="entry name" value="Dxylulose-5-P_synthase"/>
</dbReference>
<feature type="binding site" evidence="10">
    <location>
        <position position="175"/>
    </location>
    <ligand>
        <name>thiamine diphosphate</name>
        <dbReference type="ChEBI" id="CHEBI:58937"/>
    </ligand>
</feature>
<evidence type="ECO:0000256" key="8">
    <source>
        <dbReference type="ARBA" id="ARBA00023052"/>
    </source>
</evidence>
<dbReference type="Pfam" id="PF13292">
    <property type="entry name" value="DXP_synthase_N"/>
    <property type="match status" value="1"/>
</dbReference>
<feature type="binding site" evidence="10">
    <location>
        <position position="175"/>
    </location>
    <ligand>
        <name>Mg(2+)</name>
        <dbReference type="ChEBI" id="CHEBI:18420"/>
    </ligand>
</feature>
<dbReference type="PROSITE" id="PS00801">
    <property type="entry name" value="TRANSKETOLASE_1"/>
    <property type="match status" value="1"/>
</dbReference>
<dbReference type="PANTHER" id="PTHR43322">
    <property type="entry name" value="1-D-DEOXYXYLULOSE 5-PHOSPHATE SYNTHASE-RELATED"/>
    <property type="match status" value="1"/>
</dbReference>
<dbReference type="GO" id="GO:0016114">
    <property type="term" value="P:terpenoid biosynthetic process"/>
    <property type="evidence" value="ECO:0007669"/>
    <property type="project" value="UniProtKB-UniRule"/>
</dbReference>
<dbReference type="Pfam" id="PF02780">
    <property type="entry name" value="Transketolase_C"/>
    <property type="match status" value="1"/>
</dbReference>
<protein>
    <recommendedName>
        <fullName evidence="10">1-deoxy-D-xylulose-5-phosphate synthase</fullName>
        <ecNumber evidence="10">2.2.1.7</ecNumber>
    </recommendedName>
    <alternativeName>
        <fullName evidence="10">1-deoxyxylulose-5-phosphate synthase</fullName>
        <shortName evidence="10">DXP synthase</shortName>
        <shortName evidence="10">DXPS</shortName>
    </alternativeName>
</protein>
<evidence type="ECO:0000313" key="12">
    <source>
        <dbReference type="EMBL" id="QGT98969.1"/>
    </source>
</evidence>
<evidence type="ECO:0000256" key="3">
    <source>
        <dbReference type="ARBA" id="ARBA00011738"/>
    </source>
</evidence>
<dbReference type="GO" id="GO:0019288">
    <property type="term" value="P:isopentenyl diphosphate biosynthetic process, methylerythritol 4-phosphate pathway"/>
    <property type="evidence" value="ECO:0007669"/>
    <property type="project" value="TreeGrafter"/>
</dbReference>
<dbReference type="FunFam" id="3.40.50.970:FF:000005">
    <property type="entry name" value="1-deoxy-D-xylulose-5-phosphate synthase"/>
    <property type="match status" value="1"/>
</dbReference>
<evidence type="ECO:0000256" key="9">
    <source>
        <dbReference type="ARBA" id="ARBA00023229"/>
    </source>
</evidence>
<dbReference type="InterPro" id="IPR005475">
    <property type="entry name" value="Transketolase-like_Pyr-bd"/>
</dbReference>
<reference evidence="13" key="1">
    <citation type="journal article" date="2019" name="Microbiology">
        <title>Complete Genome Sequence of an Uncultured Bacterium of the Candidate Phylum Bipolaricaulota.</title>
        <authorList>
            <person name="Kadnikov V.V."/>
            <person name="Mardanov A.V."/>
            <person name="Beletsky A.V."/>
            <person name="Frank Y.A."/>
            <person name="Karnachuk O.V."/>
            <person name="Ravin N.V."/>
        </authorList>
    </citation>
    <scope>NUCLEOTIDE SEQUENCE [LARGE SCALE GENOMIC DNA]</scope>
</reference>
<dbReference type="GO" id="GO:0030976">
    <property type="term" value="F:thiamine pyrophosphate binding"/>
    <property type="evidence" value="ECO:0007669"/>
    <property type="project" value="UniProtKB-UniRule"/>
</dbReference>
<dbReference type="CDD" id="cd07033">
    <property type="entry name" value="TPP_PYR_DXS_TK_like"/>
    <property type="match status" value="1"/>
</dbReference>
<evidence type="ECO:0000256" key="4">
    <source>
        <dbReference type="ARBA" id="ARBA00022679"/>
    </source>
</evidence>
<dbReference type="SUPFAM" id="SSF52518">
    <property type="entry name" value="Thiamin diphosphate-binding fold (THDP-binding)"/>
    <property type="match status" value="2"/>
</dbReference>
<evidence type="ECO:0000256" key="2">
    <source>
        <dbReference type="ARBA" id="ARBA00011081"/>
    </source>
</evidence>
<dbReference type="HAMAP" id="MF_00315">
    <property type="entry name" value="DXP_synth"/>
    <property type="match status" value="1"/>
</dbReference>
<comment type="cofactor">
    <cofactor evidence="10">
        <name>thiamine diphosphate</name>
        <dbReference type="ChEBI" id="CHEBI:58937"/>
    </cofactor>
    <text evidence="10">Binds 1 thiamine pyrophosphate per subunit.</text>
</comment>
<keyword evidence="4 10" id="KW-0808">Transferase</keyword>
<evidence type="ECO:0000256" key="6">
    <source>
        <dbReference type="ARBA" id="ARBA00022842"/>
    </source>
</evidence>
<keyword evidence="8 10" id="KW-0786">Thiamine pyrophosphate</keyword>
<name>A0A6I6DH62_9FIRM</name>
<keyword evidence="9 10" id="KW-0414">Isoprene biosynthesis</keyword>
<feature type="binding site" evidence="10">
    <location>
        <position position="146"/>
    </location>
    <ligand>
        <name>Mg(2+)</name>
        <dbReference type="ChEBI" id="CHEBI:18420"/>
    </ligand>
</feature>
<dbReference type="NCBIfam" id="NF003933">
    <property type="entry name" value="PRK05444.2-2"/>
    <property type="match status" value="1"/>
</dbReference>
<dbReference type="SMART" id="SM00861">
    <property type="entry name" value="Transket_pyr"/>
    <property type="match status" value="1"/>
</dbReference>
<feature type="binding site" evidence="10">
    <location>
        <position position="74"/>
    </location>
    <ligand>
        <name>thiamine diphosphate</name>
        <dbReference type="ChEBI" id="CHEBI:58937"/>
    </ligand>
</feature>
<keyword evidence="13" id="KW-1185">Reference proteome</keyword>
<keyword evidence="5 10" id="KW-0479">Metal-binding</keyword>
<evidence type="ECO:0000313" key="13">
    <source>
        <dbReference type="Proteomes" id="UP000426444"/>
    </source>
</evidence>
<feature type="binding site" evidence="10">
    <location>
        <begin position="115"/>
        <end position="117"/>
    </location>
    <ligand>
        <name>thiamine diphosphate</name>
        <dbReference type="ChEBI" id="CHEBI:58937"/>
    </ligand>
</feature>
<comment type="function">
    <text evidence="10">Catalyzes the acyloin condensation reaction between C atoms 2 and 3 of pyruvate and glyceraldehyde 3-phosphate to yield 1-deoxy-D-xylulose-5-phosphate (DXP).</text>
</comment>
<dbReference type="Gene3D" id="3.40.50.920">
    <property type="match status" value="1"/>
</dbReference>
<comment type="cofactor">
    <cofactor evidence="10">
        <name>Mg(2+)</name>
        <dbReference type="ChEBI" id="CHEBI:18420"/>
    </cofactor>
    <text evidence="10">Binds 1 Mg(2+) ion per subunit.</text>
</comment>
<keyword evidence="6 10" id="KW-0460">Magnesium</keyword>
<keyword evidence="7 10" id="KW-0784">Thiamine biosynthesis</keyword>
<dbReference type="KEGG" id="salq:SYNTR_0376"/>
<dbReference type="RefSeq" id="WP_156202912.1">
    <property type="nucleotide sequence ID" value="NZ_CP046457.1"/>
</dbReference>
<feature type="binding site" evidence="10">
    <location>
        <begin position="147"/>
        <end position="148"/>
    </location>
    <ligand>
        <name>thiamine diphosphate</name>
        <dbReference type="ChEBI" id="CHEBI:58937"/>
    </ligand>
</feature>
<feature type="domain" description="Transketolase-like pyrimidine-binding" evidence="11">
    <location>
        <begin position="315"/>
        <end position="479"/>
    </location>
</feature>
<accession>A0A6I6DH62</accession>
<evidence type="ECO:0000256" key="10">
    <source>
        <dbReference type="HAMAP-Rule" id="MF_00315"/>
    </source>
</evidence>
<comment type="similarity">
    <text evidence="2 10">Belongs to the transketolase family. DXPS subfamily.</text>
</comment>
<dbReference type="Pfam" id="PF02779">
    <property type="entry name" value="Transket_pyr"/>
    <property type="match status" value="1"/>
</dbReference>
<sequence>MYKILDKVNTPSDIKKLNITQMNLLADDIRQLLVKSVSECGGHLAPNLGVVELTIALHYVFNTPEDKIIWDVGHQSYVHKILTGRKEKMSSLRQYGGLSGFPKFEESIHDCFNTGHSSTSVSAAVGMALARDIQRKKHSIIAVLGDGAFTGGMVYEALNHAGHEAKDLIVILNDNEMSISKNVGAMSGYLNRLRTDPSYARTKEEIESVLNRIPAIGQNIAKAAGRFKDTVKYLMVPGVLFEELGFSYIGPINGHNLDELCNVFLNAKKMKGPILIHAMTQKGKGYGPALKNPDIFHGVGPFDIQTGSQVNKSIKTYTEVFGEYIANKADHNKDIVAITAAMTSGTGLKEFAQKHPERFFDVGICEQHAVTMAAGLARSGLKPVVSIYSTFLQRSYDQIMHDVALQNLPVIFAIDRAGLVGEDGATHHGVFDLSYLTHIPNMTIMAPSNENELVKMFNSAFELDGPVAIRYPRGAGEGVDFEPTTNEAVEFGKSKTISQGKDLAIIAVGRGVNLGKEVCRLLKEKNIKAELVDARFVKPLDEEKILQLAIEYPHIVTIEENSIIGGFGSRVLDLLAREKINSDVLTIGVPDDFTEHGNLKVLLQYLNMDPESITEKILYRWNKLLKNDAWELLKFGKN</sequence>
<dbReference type="InterPro" id="IPR033248">
    <property type="entry name" value="Transketolase_C"/>
</dbReference>
<comment type="subunit">
    <text evidence="3 10">Homodimer.</text>
</comment>
<dbReference type="EMBL" id="CP046457">
    <property type="protein sequence ID" value="QGT98969.1"/>
    <property type="molecule type" value="Genomic_DNA"/>
</dbReference>
<dbReference type="SUPFAM" id="SSF52922">
    <property type="entry name" value="TK C-terminal domain-like"/>
    <property type="match status" value="1"/>
</dbReference>
<gene>
    <name evidence="10" type="primary">dxs</name>
    <name evidence="12" type="ORF">SYNTR_0376</name>
</gene>
<dbReference type="GO" id="GO:0009228">
    <property type="term" value="P:thiamine biosynthetic process"/>
    <property type="evidence" value="ECO:0007669"/>
    <property type="project" value="UniProtKB-UniRule"/>
</dbReference>
<dbReference type="InterPro" id="IPR049557">
    <property type="entry name" value="Transketolase_CS"/>
</dbReference>
<organism evidence="12 13">
    <name type="scientific">Candidatus Syntrophocurvum alkaliphilum</name>
    <dbReference type="NCBI Taxonomy" id="2293317"/>
    <lineage>
        <taxon>Bacteria</taxon>
        <taxon>Bacillati</taxon>
        <taxon>Bacillota</taxon>
        <taxon>Clostridia</taxon>
        <taxon>Eubacteriales</taxon>
        <taxon>Syntrophomonadaceae</taxon>
        <taxon>Candidatus Syntrophocurvum</taxon>
    </lineage>
</organism>
<dbReference type="CDD" id="cd02007">
    <property type="entry name" value="TPP_DXS"/>
    <property type="match status" value="1"/>
</dbReference>
<dbReference type="Proteomes" id="UP000426444">
    <property type="component" value="Chromosome"/>
</dbReference>
<evidence type="ECO:0000259" key="11">
    <source>
        <dbReference type="SMART" id="SM00861"/>
    </source>
</evidence>
<comment type="catalytic activity">
    <reaction evidence="10">
        <text>D-glyceraldehyde 3-phosphate + pyruvate + H(+) = 1-deoxy-D-xylulose 5-phosphate + CO2</text>
        <dbReference type="Rhea" id="RHEA:12605"/>
        <dbReference type="ChEBI" id="CHEBI:15361"/>
        <dbReference type="ChEBI" id="CHEBI:15378"/>
        <dbReference type="ChEBI" id="CHEBI:16526"/>
        <dbReference type="ChEBI" id="CHEBI:57792"/>
        <dbReference type="ChEBI" id="CHEBI:59776"/>
        <dbReference type="EC" id="2.2.1.7"/>
    </reaction>
</comment>
<evidence type="ECO:0000256" key="1">
    <source>
        <dbReference type="ARBA" id="ARBA00004980"/>
    </source>
</evidence>
<dbReference type="EC" id="2.2.1.7" evidence="10"/>
<dbReference type="Gene3D" id="3.40.50.970">
    <property type="match status" value="2"/>
</dbReference>
<dbReference type="NCBIfam" id="TIGR00204">
    <property type="entry name" value="dxs"/>
    <property type="match status" value="1"/>
</dbReference>
<evidence type="ECO:0000256" key="5">
    <source>
        <dbReference type="ARBA" id="ARBA00022723"/>
    </source>
</evidence>
<dbReference type="OrthoDB" id="9803371at2"/>
<dbReference type="InterPro" id="IPR009014">
    <property type="entry name" value="Transketo_C/PFOR_II"/>
</dbReference>
<feature type="binding site" evidence="10">
    <location>
        <position position="366"/>
    </location>
    <ligand>
        <name>thiamine diphosphate</name>
        <dbReference type="ChEBI" id="CHEBI:58937"/>
    </ligand>
</feature>
<proteinExistence type="inferred from homology"/>
<dbReference type="PANTHER" id="PTHR43322:SF5">
    <property type="entry name" value="1-DEOXY-D-XYLULOSE-5-PHOSPHATE SYNTHASE, CHLOROPLASTIC"/>
    <property type="match status" value="1"/>
</dbReference>
<dbReference type="AlphaFoldDB" id="A0A6I6DH62"/>
<evidence type="ECO:0000256" key="7">
    <source>
        <dbReference type="ARBA" id="ARBA00022977"/>
    </source>
</evidence>
<dbReference type="GO" id="GO:0008661">
    <property type="term" value="F:1-deoxy-D-xylulose-5-phosphate synthase activity"/>
    <property type="evidence" value="ECO:0007669"/>
    <property type="project" value="UniProtKB-UniRule"/>
</dbReference>